<organism evidence="1 2">
    <name type="scientific">Iris pallida</name>
    <name type="common">Sweet iris</name>
    <dbReference type="NCBI Taxonomy" id="29817"/>
    <lineage>
        <taxon>Eukaryota</taxon>
        <taxon>Viridiplantae</taxon>
        <taxon>Streptophyta</taxon>
        <taxon>Embryophyta</taxon>
        <taxon>Tracheophyta</taxon>
        <taxon>Spermatophyta</taxon>
        <taxon>Magnoliopsida</taxon>
        <taxon>Liliopsida</taxon>
        <taxon>Asparagales</taxon>
        <taxon>Iridaceae</taxon>
        <taxon>Iridoideae</taxon>
        <taxon>Irideae</taxon>
        <taxon>Iris</taxon>
    </lineage>
</organism>
<dbReference type="EMBL" id="JANAVB010025794">
    <property type="protein sequence ID" value="KAJ6820253.1"/>
    <property type="molecule type" value="Genomic_DNA"/>
</dbReference>
<keyword evidence="2" id="KW-1185">Reference proteome</keyword>
<dbReference type="AlphaFoldDB" id="A0AAX6FVN6"/>
<protein>
    <submittedName>
        <fullName evidence="1">Uncharacterized protein</fullName>
    </submittedName>
</protein>
<sequence>MMFDSVGLSFRSRSDFLYSGILKDLVHLYGPEPGILAEQDGAMT</sequence>
<gene>
    <name evidence="1" type="ORF">M6B38_398230</name>
</gene>
<reference evidence="1" key="1">
    <citation type="journal article" date="2023" name="GigaByte">
        <title>Genome assembly of the bearded iris, Iris pallida Lam.</title>
        <authorList>
            <person name="Bruccoleri R.E."/>
            <person name="Oakeley E.J."/>
            <person name="Faust A.M.E."/>
            <person name="Altorfer M."/>
            <person name="Dessus-Babus S."/>
            <person name="Burckhardt D."/>
            <person name="Oertli M."/>
            <person name="Naumann U."/>
            <person name="Petersen F."/>
            <person name="Wong J."/>
        </authorList>
    </citation>
    <scope>NUCLEOTIDE SEQUENCE</scope>
    <source>
        <strain evidence="1">GSM-AAB239-AS_SAM_17_03QT</strain>
    </source>
</reference>
<proteinExistence type="predicted"/>
<evidence type="ECO:0000313" key="2">
    <source>
        <dbReference type="Proteomes" id="UP001140949"/>
    </source>
</evidence>
<reference evidence="1" key="2">
    <citation type="submission" date="2023-04" db="EMBL/GenBank/DDBJ databases">
        <authorList>
            <person name="Bruccoleri R.E."/>
            <person name="Oakeley E.J."/>
            <person name="Faust A.-M."/>
            <person name="Dessus-Babus S."/>
            <person name="Altorfer M."/>
            <person name="Burckhardt D."/>
            <person name="Oertli M."/>
            <person name="Naumann U."/>
            <person name="Petersen F."/>
            <person name="Wong J."/>
        </authorList>
    </citation>
    <scope>NUCLEOTIDE SEQUENCE</scope>
    <source>
        <strain evidence="1">GSM-AAB239-AS_SAM_17_03QT</strain>
        <tissue evidence="1">Leaf</tissue>
    </source>
</reference>
<accession>A0AAX6FVN6</accession>
<comment type="caution">
    <text evidence="1">The sequence shown here is derived from an EMBL/GenBank/DDBJ whole genome shotgun (WGS) entry which is preliminary data.</text>
</comment>
<name>A0AAX6FVN6_IRIPA</name>
<dbReference type="Proteomes" id="UP001140949">
    <property type="component" value="Unassembled WGS sequence"/>
</dbReference>
<evidence type="ECO:0000313" key="1">
    <source>
        <dbReference type="EMBL" id="KAJ6820253.1"/>
    </source>
</evidence>